<feature type="region of interest" description="Disordered" evidence="1">
    <location>
        <begin position="1"/>
        <end position="46"/>
    </location>
</feature>
<proteinExistence type="predicted"/>
<reference evidence="4" key="1">
    <citation type="submission" date="2014-03" db="EMBL/GenBank/DDBJ databases">
        <authorList>
            <person name="Aksoy S."/>
            <person name="Warren W."/>
            <person name="Wilson R.K."/>
        </authorList>
    </citation>
    <scope>NUCLEOTIDE SEQUENCE [LARGE SCALE GENOMIC DNA]</scope>
    <source>
        <strain evidence="4">IAEA</strain>
    </source>
</reference>
<feature type="compositionally biased region" description="Basic and acidic residues" evidence="1">
    <location>
        <begin position="1"/>
        <end position="14"/>
    </location>
</feature>
<dbReference type="EnsemblMetazoa" id="GBRI002599-RA">
    <property type="protein sequence ID" value="GBRI002599-PA"/>
    <property type="gene ID" value="GBRI002599"/>
</dbReference>
<keyword evidence="2" id="KW-0472">Membrane</keyword>
<sequence>MLKHESFGSRDKFKTKTRRVAKKPNSSAKLTLAEQRSDTTQSEASMPYDDFDAIMKTVDKQATSESRDKFSEGNITSRSSIKQGIKKFSLDAVSRVLWSIGKERTLRNDQKIYLNGFLNELKHLNLKVMEYNLALVKAAKPLSKDALFCFFSCFQKSNIKWSIEQFNIMLNTMFDMETFKLHHSLDPDPVLQTTMEQLNPYEFAFFHHILLNEKKMSTEKFLYLTRYLERLKKFSTRHAQDYFNLLKTYGLFGRNCFVALLAFLRESKGQWKAEDFQKLESLLKRNLIKKITPAVKSRKDVKRKRLNLPSPTTSNKAVVHHQDTHEFSNVMIYLLEGGLLNTHKLQILENFLRSLIAMDTQELHDYIATLKRRGVLNDQVCYYLKNLLLENVIALDTQDRYMLTKTFSVLITNQNIKTKIFPSLTKHRVDTLCTIKNRNNSFDSLTSSQHQYQTQQQQQQQAEKDIASNSSPSEIITITALASLADLNKSSQLAVSAVNSNLSKASSSIKPIYNIEKQIPTTSMSINKSLNLGNYMPPKMSDSTREKMRRVFDRLKTKYIVLYFKTRKRSANIRKAKRKIPYLKRKMPFLMETIRFVLPERVPKWKNSARLRINGISSPGVLAASNLIVESMDAALIKLFTFFNIFVLESSLPAPIFLEECCLIAALAFIPSILLTSPSPPNFTISLIISSLSSLSPDTSAVSVKSSSKWIDLTSPRTFLETPQLLLSVLLLLLRSLKRTIFSTPPPIRVSNVLVTLYASVLILIELIYFLGISAGRAGGRVSAISIRASKTLTFSKLFECTSLAHTDIKKRKCYEKNICIVIAIASLIVAQRDLASRKLGEEHCRRMGLNAVNVGSGIDLGFTDDLQDDRKQNKN</sequence>
<dbReference type="AlphaFoldDB" id="A0A1A9W181"/>
<feature type="compositionally biased region" description="Low complexity" evidence="1">
    <location>
        <begin position="449"/>
        <end position="461"/>
    </location>
</feature>
<dbReference type="VEuPathDB" id="VectorBase:GBRI002599"/>
<evidence type="ECO:0000313" key="3">
    <source>
        <dbReference type="EnsemblMetazoa" id="GBRI002599-PA"/>
    </source>
</evidence>
<keyword evidence="2" id="KW-0812">Transmembrane</keyword>
<keyword evidence="2" id="KW-1133">Transmembrane helix</keyword>
<organism evidence="3 4">
    <name type="scientific">Glossina brevipalpis</name>
    <dbReference type="NCBI Taxonomy" id="37001"/>
    <lineage>
        <taxon>Eukaryota</taxon>
        <taxon>Metazoa</taxon>
        <taxon>Ecdysozoa</taxon>
        <taxon>Arthropoda</taxon>
        <taxon>Hexapoda</taxon>
        <taxon>Insecta</taxon>
        <taxon>Pterygota</taxon>
        <taxon>Neoptera</taxon>
        <taxon>Endopterygota</taxon>
        <taxon>Diptera</taxon>
        <taxon>Brachycera</taxon>
        <taxon>Muscomorpha</taxon>
        <taxon>Hippoboscoidea</taxon>
        <taxon>Glossinidae</taxon>
        <taxon>Glossina</taxon>
    </lineage>
</organism>
<keyword evidence="4" id="KW-1185">Reference proteome</keyword>
<protein>
    <submittedName>
        <fullName evidence="3">Uncharacterized protein</fullName>
    </submittedName>
</protein>
<feature type="transmembrane region" description="Helical" evidence="2">
    <location>
        <begin position="753"/>
        <end position="771"/>
    </location>
</feature>
<reference evidence="3" key="2">
    <citation type="submission" date="2020-05" db="UniProtKB">
        <authorList>
            <consortium name="EnsemblMetazoa"/>
        </authorList>
    </citation>
    <scope>IDENTIFICATION</scope>
    <source>
        <strain evidence="3">IAEA</strain>
    </source>
</reference>
<dbReference type="Proteomes" id="UP000091820">
    <property type="component" value="Unassembled WGS sequence"/>
</dbReference>
<feature type="region of interest" description="Disordered" evidence="1">
    <location>
        <begin position="444"/>
        <end position="468"/>
    </location>
</feature>
<evidence type="ECO:0000256" key="2">
    <source>
        <dbReference type="SAM" id="Phobius"/>
    </source>
</evidence>
<accession>A0A1A9W181</accession>
<evidence type="ECO:0000313" key="4">
    <source>
        <dbReference type="Proteomes" id="UP000091820"/>
    </source>
</evidence>
<name>A0A1A9W181_9MUSC</name>
<evidence type="ECO:0000256" key="1">
    <source>
        <dbReference type="SAM" id="MobiDB-lite"/>
    </source>
</evidence>